<proteinExistence type="predicted"/>
<dbReference type="EMBL" id="CM041550">
    <property type="protein sequence ID" value="KAI3355786.1"/>
    <property type="molecule type" value="Genomic_DNA"/>
</dbReference>
<organism evidence="1 2">
    <name type="scientific">Scortum barcoo</name>
    <name type="common">barcoo grunter</name>
    <dbReference type="NCBI Taxonomy" id="214431"/>
    <lineage>
        <taxon>Eukaryota</taxon>
        <taxon>Metazoa</taxon>
        <taxon>Chordata</taxon>
        <taxon>Craniata</taxon>
        <taxon>Vertebrata</taxon>
        <taxon>Euteleostomi</taxon>
        <taxon>Actinopterygii</taxon>
        <taxon>Neopterygii</taxon>
        <taxon>Teleostei</taxon>
        <taxon>Neoteleostei</taxon>
        <taxon>Acanthomorphata</taxon>
        <taxon>Eupercaria</taxon>
        <taxon>Centrarchiformes</taxon>
        <taxon>Terapontoidei</taxon>
        <taxon>Terapontidae</taxon>
        <taxon>Scortum</taxon>
    </lineage>
</organism>
<keyword evidence="2" id="KW-1185">Reference proteome</keyword>
<protein>
    <submittedName>
        <fullName evidence="1">Uncharacterized protein</fullName>
    </submittedName>
</protein>
<gene>
    <name evidence="1" type="ORF">L3Q82_004354</name>
</gene>
<reference evidence="1" key="1">
    <citation type="submission" date="2022-04" db="EMBL/GenBank/DDBJ databases">
        <title>Jade perch genome.</title>
        <authorList>
            <person name="Chao B."/>
        </authorList>
    </citation>
    <scope>NUCLEOTIDE SEQUENCE</scope>
    <source>
        <strain evidence="1">CB-2022</strain>
    </source>
</reference>
<sequence length="353" mass="41293">MAAPQRSAENFLDFLEGNTAEHMDSIQKSLEKLRSLSSEDTTEVLRSRIDEQSSLILILKQRADEMLLRRQALQKINTELEGQITDCQKELDSERKKAELLEKRFMDLAANNQAIIAFMDEHKNQNAKLKLENKQLQSENATLFSQKLQDKEVFVQKLMQDIKHLTEKCTNNENEYREKLAGYETRLLERETQHQAMEASLLDQLHGAQQQQRDRAEMCKDLKLKLRKAEEEHALREINMRESIISLTKEKDKLLNLSVERGKVIQEKQEEIQQLETKWKEEKKARAKAEERFEQEAEAVNADIKVKSLQNAINEATAKYGKLQKDFEAFKEHSTNLLTQERELNKKLRHMMG</sequence>
<name>A0ACB8VJT9_9TELE</name>
<evidence type="ECO:0000313" key="1">
    <source>
        <dbReference type="EMBL" id="KAI3355786.1"/>
    </source>
</evidence>
<comment type="caution">
    <text evidence="1">The sequence shown here is derived from an EMBL/GenBank/DDBJ whole genome shotgun (WGS) entry which is preliminary data.</text>
</comment>
<dbReference type="Proteomes" id="UP000831701">
    <property type="component" value="Chromosome 20"/>
</dbReference>
<evidence type="ECO:0000313" key="2">
    <source>
        <dbReference type="Proteomes" id="UP000831701"/>
    </source>
</evidence>
<accession>A0ACB8VJT9</accession>